<dbReference type="CDD" id="cd04465">
    <property type="entry name" value="S1_RPS1_repeat_ec2_hs2"/>
    <property type="match status" value="1"/>
</dbReference>
<dbReference type="GO" id="GO:0005840">
    <property type="term" value="C:ribosome"/>
    <property type="evidence" value="ECO:0007669"/>
    <property type="project" value="UniProtKB-KW"/>
</dbReference>
<name>A0A1M6QBG7_9CLOT</name>
<organism evidence="5 6">
    <name type="scientific">Hathewaya proteolytica DSM 3090</name>
    <dbReference type="NCBI Taxonomy" id="1121331"/>
    <lineage>
        <taxon>Bacteria</taxon>
        <taxon>Bacillati</taxon>
        <taxon>Bacillota</taxon>
        <taxon>Clostridia</taxon>
        <taxon>Eubacteriales</taxon>
        <taxon>Clostridiaceae</taxon>
        <taxon>Hathewaya</taxon>
    </lineage>
</organism>
<keyword evidence="6" id="KW-1185">Reference proteome</keyword>
<dbReference type="GO" id="GO:0005737">
    <property type="term" value="C:cytoplasm"/>
    <property type="evidence" value="ECO:0007669"/>
    <property type="project" value="UniProtKB-ARBA"/>
</dbReference>
<keyword evidence="2 5" id="KW-0689">Ribosomal protein</keyword>
<dbReference type="CDD" id="cd05687">
    <property type="entry name" value="S1_RPS1_repeat_ec1_hs1"/>
    <property type="match status" value="1"/>
</dbReference>
<dbReference type="GO" id="GO:0003735">
    <property type="term" value="F:structural constituent of ribosome"/>
    <property type="evidence" value="ECO:0007669"/>
    <property type="project" value="TreeGrafter"/>
</dbReference>
<dbReference type="NCBIfam" id="NF005208">
    <property type="entry name" value="PRK06676.1"/>
    <property type="match status" value="1"/>
</dbReference>
<evidence type="ECO:0000256" key="3">
    <source>
        <dbReference type="ARBA" id="ARBA00023274"/>
    </source>
</evidence>
<feature type="domain" description="S1 motif" evidence="4">
    <location>
        <begin position="113"/>
        <end position="179"/>
    </location>
</feature>
<reference evidence="5 6" key="1">
    <citation type="submission" date="2016-11" db="EMBL/GenBank/DDBJ databases">
        <authorList>
            <person name="Jaros S."/>
            <person name="Januszkiewicz K."/>
            <person name="Wedrychowicz H."/>
        </authorList>
    </citation>
    <scope>NUCLEOTIDE SEQUENCE [LARGE SCALE GENOMIC DNA]</scope>
    <source>
        <strain evidence="5 6">DSM 3090</strain>
    </source>
</reference>
<dbReference type="InterPro" id="IPR003029">
    <property type="entry name" value="S1_domain"/>
</dbReference>
<dbReference type="STRING" id="1121331.SAMN02745248_01951"/>
<dbReference type="CDD" id="cd05688">
    <property type="entry name" value="S1_RPS1_repeat_ec3"/>
    <property type="match status" value="1"/>
</dbReference>
<accession>A0A1M6QBG7</accession>
<dbReference type="PANTHER" id="PTHR10724:SF7">
    <property type="entry name" value="SMALL RIBOSOMAL SUBUNIT PROTEIN BS1C"/>
    <property type="match status" value="1"/>
</dbReference>
<dbReference type="GO" id="GO:0006412">
    <property type="term" value="P:translation"/>
    <property type="evidence" value="ECO:0007669"/>
    <property type="project" value="TreeGrafter"/>
</dbReference>
<dbReference type="OrthoDB" id="9804077at2"/>
<feature type="domain" description="S1 motif" evidence="4">
    <location>
        <begin position="285"/>
        <end position="354"/>
    </location>
</feature>
<evidence type="ECO:0000313" key="5">
    <source>
        <dbReference type="EMBL" id="SHK17506.1"/>
    </source>
</evidence>
<dbReference type="AlphaFoldDB" id="A0A1M6QBG7"/>
<dbReference type="SMART" id="SM00316">
    <property type="entry name" value="S1"/>
    <property type="match status" value="4"/>
</dbReference>
<dbReference type="InterPro" id="IPR035104">
    <property type="entry name" value="Ribosomal_protein_S1-like"/>
</dbReference>
<dbReference type="Proteomes" id="UP000183952">
    <property type="component" value="Unassembled WGS sequence"/>
</dbReference>
<dbReference type="SUPFAM" id="SSF50249">
    <property type="entry name" value="Nucleic acid-binding proteins"/>
    <property type="match status" value="4"/>
</dbReference>
<dbReference type="PRINTS" id="PR00681">
    <property type="entry name" value="RIBOSOMALS1"/>
</dbReference>
<evidence type="ECO:0000313" key="6">
    <source>
        <dbReference type="Proteomes" id="UP000183952"/>
    </source>
</evidence>
<dbReference type="GO" id="GO:0003729">
    <property type="term" value="F:mRNA binding"/>
    <property type="evidence" value="ECO:0007669"/>
    <property type="project" value="TreeGrafter"/>
</dbReference>
<proteinExistence type="inferred from homology"/>
<dbReference type="PANTHER" id="PTHR10724">
    <property type="entry name" value="30S RIBOSOMAL PROTEIN S1"/>
    <property type="match status" value="1"/>
</dbReference>
<dbReference type="PROSITE" id="PS50126">
    <property type="entry name" value="S1"/>
    <property type="match status" value="4"/>
</dbReference>
<evidence type="ECO:0000256" key="2">
    <source>
        <dbReference type="ARBA" id="ARBA00022980"/>
    </source>
</evidence>
<evidence type="ECO:0000259" key="4">
    <source>
        <dbReference type="PROSITE" id="PS50126"/>
    </source>
</evidence>
<dbReference type="RefSeq" id="WP_072903906.1">
    <property type="nucleotide sequence ID" value="NZ_FRAD01000016.1"/>
</dbReference>
<sequence>MNFDDENMTMEEAMKDIEKSMRGVRTGEVLHGKVLSVSQNGVIVNIGYMNDGIIPVDDVCYDGRKLEDIVKVDDEIKVMVVKRDDGEGNVLLSKKRADALKIWEELIGLKEKGQVVSFKVKEAVKGGLRGTVKGLNAFMPASLVSTVYIDNLKTYEGRELQCLLTDVDKREQKIIASAKEIEKREFAKKKEEFWSNISTGQVVKGIVRKITTFGAFVDLGGQDGLIHLSEMSWRKIKNPSEVVREGQSIDVYVLDVDAEKKKISLSLKQLGENPWDNIEKKFKVGDVLEGTVAKVLDFGAFVELEQGIEGLVHVSQISHENVSKPSQVLKANDKVKVKVIDINVEGHKISLSMKDVDEKPVEDFSSYVDKEENATSIGDVLKNIEIDK</sequence>
<keyword evidence="3" id="KW-0687">Ribonucleoprotein</keyword>
<dbReference type="EMBL" id="FRAD01000016">
    <property type="protein sequence ID" value="SHK17506.1"/>
    <property type="molecule type" value="Genomic_DNA"/>
</dbReference>
<dbReference type="InterPro" id="IPR050437">
    <property type="entry name" value="Ribos_protein_bS1-like"/>
</dbReference>
<feature type="domain" description="S1 motif" evidence="4">
    <location>
        <begin position="27"/>
        <end position="95"/>
    </location>
</feature>
<comment type="similarity">
    <text evidence="1">Belongs to the bacterial ribosomal protein bS1 family.</text>
</comment>
<dbReference type="Gene3D" id="2.40.50.140">
    <property type="entry name" value="Nucleic acid-binding proteins"/>
    <property type="match status" value="3"/>
</dbReference>
<dbReference type="FunFam" id="2.40.50.140:FF:000051">
    <property type="entry name" value="RNA-binding transcriptional accessory protein"/>
    <property type="match status" value="2"/>
</dbReference>
<evidence type="ECO:0000256" key="1">
    <source>
        <dbReference type="ARBA" id="ARBA00006767"/>
    </source>
</evidence>
<dbReference type="InterPro" id="IPR012340">
    <property type="entry name" value="NA-bd_OB-fold"/>
</dbReference>
<protein>
    <submittedName>
        <fullName evidence="5">Small subunit ribosomal protein S1</fullName>
    </submittedName>
</protein>
<dbReference type="Pfam" id="PF00575">
    <property type="entry name" value="S1"/>
    <property type="match status" value="3"/>
</dbReference>
<gene>
    <name evidence="5" type="ORF">SAMN02745248_01951</name>
</gene>
<feature type="domain" description="S1 motif" evidence="4">
    <location>
        <begin position="200"/>
        <end position="268"/>
    </location>
</feature>